<feature type="transmembrane region" description="Helical" evidence="1">
    <location>
        <begin position="12"/>
        <end position="32"/>
    </location>
</feature>
<dbReference type="Pfam" id="PF11377">
    <property type="entry name" value="DUF3180"/>
    <property type="match status" value="1"/>
</dbReference>
<sequence>MSEPTIAPTRPVQVIAAAVVGLAGTWLALSWWQGRGNTLPIPGVVAWASVAVIAVGVGYLTWRTRRTLADDPTSLDPQQAVTRLLLGKTSLLAGAFLGGAYLAVALLALPGLPAPLAVERVVHGGLAVVACVAWAVLGARLENACRIPPPRGTRTLTRPPGDGACAVRRASLSR</sequence>
<dbReference type="RefSeq" id="WP_166232482.1">
    <property type="nucleotide sequence ID" value="NZ_CP049865.1"/>
</dbReference>
<gene>
    <name evidence="2" type="ORF">G7070_05110</name>
</gene>
<name>A0A6G7Y4L9_9ACTN</name>
<reference evidence="2 3" key="1">
    <citation type="submission" date="2020-03" db="EMBL/GenBank/DDBJ databases">
        <title>Propioniciclava sp. nov., isolated from Hydrophilus acuminatus.</title>
        <authorList>
            <person name="Hyun D.-W."/>
            <person name="Bae J.-W."/>
        </authorList>
    </citation>
    <scope>NUCLEOTIDE SEQUENCE [LARGE SCALE GENOMIC DNA]</scope>
    <source>
        <strain evidence="2 3">HDW11</strain>
    </source>
</reference>
<evidence type="ECO:0000313" key="3">
    <source>
        <dbReference type="Proteomes" id="UP000501058"/>
    </source>
</evidence>
<feature type="transmembrane region" description="Helical" evidence="1">
    <location>
        <begin position="44"/>
        <end position="62"/>
    </location>
</feature>
<accession>A0A6G7Y4L9</accession>
<dbReference type="AlphaFoldDB" id="A0A6G7Y4L9"/>
<evidence type="ECO:0000256" key="1">
    <source>
        <dbReference type="SAM" id="Phobius"/>
    </source>
</evidence>
<keyword evidence="1" id="KW-0812">Transmembrane</keyword>
<organism evidence="2 3">
    <name type="scientific">Propioniciclava coleopterorum</name>
    <dbReference type="NCBI Taxonomy" id="2714937"/>
    <lineage>
        <taxon>Bacteria</taxon>
        <taxon>Bacillati</taxon>
        <taxon>Actinomycetota</taxon>
        <taxon>Actinomycetes</taxon>
        <taxon>Propionibacteriales</taxon>
        <taxon>Propionibacteriaceae</taxon>
        <taxon>Propioniciclava</taxon>
    </lineage>
</organism>
<keyword evidence="1" id="KW-0472">Membrane</keyword>
<keyword evidence="1" id="KW-1133">Transmembrane helix</keyword>
<feature type="transmembrane region" description="Helical" evidence="1">
    <location>
        <begin position="121"/>
        <end position="141"/>
    </location>
</feature>
<dbReference type="InterPro" id="IPR021517">
    <property type="entry name" value="DUF3180"/>
</dbReference>
<keyword evidence="3" id="KW-1185">Reference proteome</keyword>
<proteinExistence type="predicted"/>
<dbReference type="KEGG" id="prv:G7070_05110"/>
<evidence type="ECO:0000313" key="2">
    <source>
        <dbReference type="EMBL" id="QIK71765.1"/>
    </source>
</evidence>
<dbReference type="Proteomes" id="UP000501058">
    <property type="component" value="Chromosome"/>
</dbReference>
<feature type="transmembrane region" description="Helical" evidence="1">
    <location>
        <begin position="91"/>
        <end position="109"/>
    </location>
</feature>
<dbReference type="EMBL" id="CP049865">
    <property type="protein sequence ID" value="QIK71765.1"/>
    <property type="molecule type" value="Genomic_DNA"/>
</dbReference>
<protein>
    <submittedName>
        <fullName evidence="2">DUF3180 domain-containing protein</fullName>
    </submittedName>
</protein>